<dbReference type="InterPro" id="IPR005134">
    <property type="entry name" value="UPF0114"/>
</dbReference>
<dbReference type="GO" id="GO:0009941">
    <property type="term" value="C:chloroplast envelope"/>
    <property type="evidence" value="ECO:0000318"/>
    <property type="project" value="GO_Central"/>
</dbReference>
<feature type="compositionally biased region" description="Basic residues" evidence="1">
    <location>
        <begin position="329"/>
        <end position="348"/>
    </location>
</feature>
<evidence type="ECO:0000256" key="1">
    <source>
        <dbReference type="SAM" id="MobiDB-lite"/>
    </source>
</evidence>
<keyword evidence="2" id="KW-0812">Transmembrane</keyword>
<dbReference type="PANTHER" id="PTHR31721">
    <property type="entry name" value="OS06G0710300 PROTEIN"/>
    <property type="match status" value="1"/>
</dbReference>
<dbReference type="PANTHER" id="PTHR31721:SF4">
    <property type="entry name" value="OS06G0710300 PROTEIN"/>
    <property type="match status" value="1"/>
</dbReference>
<name>D8R2M9_SELML</name>
<feature type="region of interest" description="Disordered" evidence="1">
    <location>
        <begin position="328"/>
        <end position="348"/>
    </location>
</feature>
<dbReference type="AlphaFoldDB" id="D8R2M9"/>
<evidence type="ECO:0000313" key="4">
    <source>
        <dbReference type="Proteomes" id="UP000001514"/>
    </source>
</evidence>
<sequence length="348" mass="39086">MASALGCHRVSMLATQPRIFHRSAAKRLAASGLWSQRRISAIFYCKFLTLFGVIGSLAGSLLCFVKCSLFVLRSFIEYFNAIWQGVDNEVILLLVEATWTVMGLYELFVSTLDIPEENLPAGVPRTTVCGSNLFGLFRLQERPKWLEIRSLDELKTKLGHVIVMILLVGMFEKIVIHTGLDLVCLSASILFSSGCLFLLSKLHNVRLADSGHSSQLWMLIPDLLAREVALLDGIQARNCLWIEPLPSAMQADVLTFVQLRSYRFRPNDLLLLSKRLLVSGENLDFWVRRAAQTLLGKCSQSSNSKEASDLDEIPDSLKKHWNLKATKQCSKKARNKNSIQKTRRTTGT</sequence>
<protein>
    <submittedName>
        <fullName evidence="3">Uncharacterized protein</fullName>
    </submittedName>
</protein>
<dbReference type="EMBL" id="GL377570">
    <property type="protein sequence ID" value="EFJ34095.1"/>
    <property type="molecule type" value="Genomic_DNA"/>
</dbReference>
<keyword evidence="2" id="KW-0472">Membrane</keyword>
<keyword evidence="2" id="KW-1133">Transmembrane helix</keyword>
<feature type="transmembrane region" description="Helical" evidence="2">
    <location>
        <begin position="41"/>
        <end position="65"/>
    </location>
</feature>
<accession>D8R2M9</accession>
<dbReference type="HOGENOM" id="CLU_824872_0_0_1"/>
<proteinExistence type="predicted"/>
<evidence type="ECO:0000313" key="3">
    <source>
        <dbReference type="EMBL" id="EFJ34095.1"/>
    </source>
</evidence>
<organism evidence="4">
    <name type="scientific">Selaginella moellendorffii</name>
    <name type="common">Spikemoss</name>
    <dbReference type="NCBI Taxonomy" id="88036"/>
    <lineage>
        <taxon>Eukaryota</taxon>
        <taxon>Viridiplantae</taxon>
        <taxon>Streptophyta</taxon>
        <taxon>Embryophyta</taxon>
        <taxon>Tracheophyta</taxon>
        <taxon>Lycopodiopsida</taxon>
        <taxon>Selaginellales</taxon>
        <taxon>Selaginellaceae</taxon>
        <taxon>Selaginella</taxon>
    </lineage>
</organism>
<reference evidence="3 4" key="1">
    <citation type="journal article" date="2011" name="Science">
        <title>The Selaginella genome identifies genetic changes associated with the evolution of vascular plants.</title>
        <authorList>
            <person name="Banks J.A."/>
            <person name="Nishiyama T."/>
            <person name="Hasebe M."/>
            <person name="Bowman J.L."/>
            <person name="Gribskov M."/>
            <person name="dePamphilis C."/>
            <person name="Albert V.A."/>
            <person name="Aono N."/>
            <person name="Aoyama T."/>
            <person name="Ambrose B.A."/>
            <person name="Ashton N.W."/>
            <person name="Axtell M.J."/>
            <person name="Barker E."/>
            <person name="Barker M.S."/>
            <person name="Bennetzen J.L."/>
            <person name="Bonawitz N.D."/>
            <person name="Chapple C."/>
            <person name="Cheng C."/>
            <person name="Correa L.G."/>
            <person name="Dacre M."/>
            <person name="DeBarry J."/>
            <person name="Dreyer I."/>
            <person name="Elias M."/>
            <person name="Engstrom E.M."/>
            <person name="Estelle M."/>
            <person name="Feng L."/>
            <person name="Finet C."/>
            <person name="Floyd S.K."/>
            <person name="Frommer W.B."/>
            <person name="Fujita T."/>
            <person name="Gramzow L."/>
            <person name="Gutensohn M."/>
            <person name="Harholt J."/>
            <person name="Hattori M."/>
            <person name="Heyl A."/>
            <person name="Hirai T."/>
            <person name="Hiwatashi Y."/>
            <person name="Ishikawa M."/>
            <person name="Iwata M."/>
            <person name="Karol K.G."/>
            <person name="Koehler B."/>
            <person name="Kolukisaoglu U."/>
            <person name="Kubo M."/>
            <person name="Kurata T."/>
            <person name="Lalonde S."/>
            <person name="Li K."/>
            <person name="Li Y."/>
            <person name="Litt A."/>
            <person name="Lyons E."/>
            <person name="Manning G."/>
            <person name="Maruyama T."/>
            <person name="Michael T.P."/>
            <person name="Mikami K."/>
            <person name="Miyazaki S."/>
            <person name="Morinaga S."/>
            <person name="Murata T."/>
            <person name="Mueller-Roeber B."/>
            <person name="Nelson D.R."/>
            <person name="Obara M."/>
            <person name="Oguri Y."/>
            <person name="Olmstead R.G."/>
            <person name="Onodera N."/>
            <person name="Petersen B.L."/>
            <person name="Pils B."/>
            <person name="Prigge M."/>
            <person name="Rensing S.A."/>
            <person name="Riano-Pachon D.M."/>
            <person name="Roberts A.W."/>
            <person name="Sato Y."/>
            <person name="Scheller H.V."/>
            <person name="Schulz B."/>
            <person name="Schulz C."/>
            <person name="Shakirov E.V."/>
            <person name="Shibagaki N."/>
            <person name="Shinohara N."/>
            <person name="Shippen D.E."/>
            <person name="Soerensen I."/>
            <person name="Sotooka R."/>
            <person name="Sugimoto N."/>
            <person name="Sugita M."/>
            <person name="Sumikawa N."/>
            <person name="Tanurdzic M."/>
            <person name="Theissen G."/>
            <person name="Ulvskov P."/>
            <person name="Wakazuki S."/>
            <person name="Weng J.K."/>
            <person name="Willats W.W."/>
            <person name="Wipf D."/>
            <person name="Wolf P.G."/>
            <person name="Yang L."/>
            <person name="Zimmer A.D."/>
            <person name="Zhu Q."/>
            <person name="Mitros T."/>
            <person name="Hellsten U."/>
            <person name="Loque D."/>
            <person name="Otillar R."/>
            <person name="Salamov A."/>
            <person name="Schmutz J."/>
            <person name="Shapiro H."/>
            <person name="Lindquist E."/>
            <person name="Lucas S."/>
            <person name="Rokhsar D."/>
            <person name="Grigoriev I.V."/>
        </authorList>
    </citation>
    <scope>NUCLEOTIDE SEQUENCE [LARGE SCALE GENOMIC DNA]</scope>
</reference>
<dbReference type="eggNOG" id="ENOG502RA6R">
    <property type="taxonomic scope" value="Eukaryota"/>
</dbReference>
<evidence type="ECO:0000256" key="2">
    <source>
        <dbReference type="SAM" id="Phobius"/>
    </source>
</evidence>
<dbReference type="Proteomes" id="UP000001514">
    <property type="component" value="Unassembled WGS sequence"/>
</dbReference>
<dbReference type="Pfam" id="PF03350">
    <property type="entry name" value="UPF0114"/>
    <property type="match status" value="1"/>
</dbReference>
<keyword evidence="4" id="KW-1185">Reference proteome</keyword>
<dbReference type="Gramene" id="EFJ34095">
    <property type="protein sequence ID" value="EFJ34095"/>
    <property type="gene ID" value="SELMODRAFT_406519"/>
</dbReference>
<dbReference type="InParanoid" id="D8R2M9"/>
<gene>
    <name evidence="3" type="ORF">SELMODRAFT_406519</name>
</gene>
<dbReference type="KEGG" id="smo:SELMODRAFT_406519"/>